<dbReference type="RefSeq" id="WP_347435967.1">
    <property type="nucleotide sequence ID" value="NZ_CP089291.1"/>
</dbReference>
<comment type="cofactor">
    <cofactor evidence="1">
        <name>FAD</name>
        <dbReference type="ChEBI" id="CHEBI:57692"/>
    </cofactor>
</comment>
<name>A0ABY4CG66_9BACL</name>
<evidence type="ECO:0000256" key="3">
    <source>
        <dbReference type="ARBA" id="ARBA00022827"/>
    </source>
</evidence>
<dbReference type="SUPFAM" id="SSF51905">
    <property type="entry name" value="FAD/NAD(P)-binding domain"/>
    <property type="match status" value="1"/>
</dbReference>
<keyword evidence="9" id="KW-1185">Reference proteome</keyword>
<sequence length="402" mass="44656">MSNIKEIPFLIVGGGIGGLTAALGVAESGRSVYVLEQAPEIREVGAGIQLSPNATSVLSRFGVMDKLSELAVFPKRLVLMDAMTGKELSALDLGGSFLKKYGYPYIVLHRADLQQVLYEACKDNEKITVLTNQAVEKVENLGKKARVTLHDGTAYVADAVIGADGLHSITRKLFSNDQTVPSQYVAYRGTISMEEVSGTAGTDMDDVLMWIGPNLHLVQYPVRRGELYNQVIVFKSFRYKEDSDDWGTPDEIDEHFGKCCDPVRHAVSFISRQRRWPMYDREPINNWTSGRVALLGDAAHPMLQYLAQGGCQAIEDAACLSDSLHEHGDDFGTAFSAYQQKRMARATSVQRSARTWGEIIHAVDPTAILLRNSIMENRDSQDTHYVNWLYSYRYNGDALPVH</sequence>
<reference evidence="8" key="1">
    <citation type="submission" date="2021-12" db="EMBL/GenBank/DDBJ databases">
        <title>Alicyclobacillaceae gen. nov., sp. nov., isolated from chalcocite enrichment system.</title>
        <authorList>
            <person name="Jiang Z."/>
        </authorList>
    </citation>
    <scope>NUCLEOTIDE SEQUENCE</scope>
    <source>
        <strain evidence="8">MYW30-H2</strain>
    </source>
</reference>
<evidence type="ECO:0000313" key="8">
    <source>
        <dbReference type="EMBL" id="UOF89279.1"/>
    </source>
</evidence>
<evidence type="ECO:0000313" key="9">
    <source>
        <dbReference type="Proteomes" id="UP000830167"/>
    </source>
</evidence>
<dbReference type="Proteomes" id="UP000830167">
    <property type="component" value="Chromosome"/>
</dbReference>
<protein>
    <submittedName>
        <fullName evidence="8">FAD-dependent monooxygenase</fullName>
    </submittedName>
</protein>
<evidence type="ECO:0000256" key="5">
    <source>
        <dbReference type="ARBA" id="ARBA00023033"/>
    </source>
</evidence>
<dbReference type="InterPro" id="IPR036188">
    <property type="entry name" value="FAD/NAD-bd_sf"/>
</dbReference>
<keyword evidence="4" id="KW-0560">Oxidoreductase</keyword>
<accession>A0ABY4CG66</accession>
<dbReference type="PANTHER" id="PTHR13789:SF318">
    <property type="entry name" value="GERANYLGERANYL DIPHOSPHATE REDUCTASE"/>
    <property type="match status" value="1"/>
</dbReference>
<proteinExistence type="predicted"/>
<keyword evidence="6" id="KW-0812">Transmembrane</keyword>
<keyword evidence="6" id="KW-1133">Transmembrane helix</keyword>
<evidence type="ECO:0000256" key="2">
    <source>
        <dbReference type="ARBA" id="ARBA00022630"/>
    </source>
</evidence>
<dbReference type="EMBL" id="CP089291">
    <property type="protein sequence ID" value="UOF89279.1"/>
    <property type="molecule type" value="Genomic_DNA"/>
</dbReference>
<keyword evidence="3" id="KW-0274">FAD</keyword>
<feature type="transmembrane region" description="Helical" evidence="6">
    <location>
        <begin position="7"/>
        <end position="26"/>
    </location>
</feature>
<keyword evidence="2" id="KW-0285">Flavoprotein</keyword>
<dbReference type="SUPFAM" id="SSF54373">
    <property type="entry name" value="FAD-linked reductases, C-terminal domain"/>
    <property type="match status" value="1"/>
</dbReference>
<evidence type="ECO:0000256" key="1">
    <source>
        <dbReference type="ARBA" id="ARBA00001974"/>
    </source>
</evidence>
<dbReference type="PRINTS" id="PR00420">
    <property type="entry name" value="RNGMNOXGNASE"/>
</dbReference>
<feature type="domain" description="FAD-binding" evidence="7">
    <location>
        <begin position="8"/>
        <end position="351"/>
    </location>
</feature>
<keyword evidence="5 8" id="KW-0503">Monooxygenase</keyword>
<evidence type="ECO:0000256" key="6">
    <source>
        <dbReference type="SAM" id="Phobius"/>
    </source>
</evidence>
<evidence type="ECO:0000256" key="4">
    <source>
        <dbReference type="ARBA" id="ARBA00023002"/>
    </source>
</evidence>
<evidence type="ECO:0000259" key="7">
    <source>
        <dbReference type="Pfam" id="PF01494"/>
    </source>
</evidence>
<keyword evidence="6" id="KW-0472">Membrane</keyword>
<dbReference type="InterPro" id="IPR002938">
    <property type="entry name" value="FAD-bd"/>
</dbReference>
<organism evidence="8 9">
    <name type="scientific">Fodinisporobacter ferrooxydans</name>
    <dbReference type="NCBI Taxonomy" id="2901836"/>
    <lineage>
        <taxon>Bacteria</taxon>
        <taxon>Bacillati</taxon>
        <taxon>Bacillota</taxon>
        <taxon>Bacilli</taxon>
        <taxon>Bacillales</taxon>
        <taxon>Alicyclobacillaceae</taxon>
        <taxon>Fodinisporobacter</taxon>
    </lineage>
</organism>
<gene>
    <name evidence="8" type="ORF">LSG31_15395</name>
</gene>
<dbReference type="GO" id="GO:0004497">
    <property type="term" value="F:monooxygenase activity"/>
    <property type="evidence" value="ECO:0007669"/>
    <property type="project" value="UniProtKB-KW"/>
</dbReference>
<dbReference type="InterPro" id="IPR050493">
    <property type="entry name" value="FAD-dep_Monooxygenase_BioMet"/>
</dbReference>
<dbReference type="PANTHER" id="PTHR13789">
    <property type="entry name" value="MONOOXYGENASE"/>
    <property type="match status" value="1"/>
</dbReference>
<dbReference type="Gene3D" id="3.50.50.60">
    <property type="entry name" value="FAD/NAD(P)-binding domain"/>
    <property type="match status" value="1"/>
</dbReference>
<dbReference type="Pfam" id="PF01494">
    <property type="entry name" value="FAD_binding_3"/>
    <property type="match status" value="1"/>
</dbReference>